<protein>
    <submittedName>
        <fullName evidence="1">Uncharacterized protein</fullName>
    </submittedName>
</protein>
<dbReference type="Pfam" id="PF20319">
    <property type="entry name" value="DUF6614"/>
    <property type="match status" value="1"/>
</dbReference>
<organism evidence="1 2">
    <name type="scientific">Rhabdonatronobacter sediminivivens</name>
    <dbReference type="NCBI Taxonomy" id="2743469"/>
    <lineage>
        <taxon>Bacteria</taxon>
        <taxon>Pseudomonadati</taxon>
        <taxon>Pseudomonadota</taxon>
        <taxon>Alphaproteobacteria</taxon>
        <taxon>Rhodobacterales</taxon>
        <taxon>Paracoccaceae</taxon>
        <taxon>Rhabdonatronobacter</taxon>
    </lineage>
</organism>
<gene>
    <name evidence="1" type="ORF">HUK65_12885</name>
</gene>
<keyword evidence="2" id="KW-1185">Reference proteome</keyword>
<dbReference type="Proteomes" id="UP000529417">
    <property type="component" value="Unassembled WGS sequence"/>
</dbReference>
<dbReference type="InterPro" id="IPR046722">
    <property type="entry name" value="DUF6614"/>
</dbReference>
<comment type="caution">
    <text evidence="1">The sequence shown here is derived from an EMBL/GenBank/DDBJ whole genome shotgun (WGS) entry which is preliminary data.</text>
</comment>
<proteinExistence type="predicted"/>
<evidence type="ECO:0000313" key="2">
    <source>
        <dbReference type="Proteomes" id="UP000529417"/>
    </source>
</evidence>
<dbReference type="RefSeq" id="WP_179906685.1">
    <property type="nucleotide sequence ID" value="NZ_JACBXS010000027.1"/>
</dbReference>
<reference evidence="1 2" key="1">
    <citation type="journal article" date="2000" name="Arch. Microbiol.">
        <title>Rhodobaca bogoriensis gen. nov. and sp. nov., an alkaliphilic purple nonsulfur bacterium from African Rift Valley soda lakes.</title>
        <authorList>
            <person name="Milford A.D."/>
            <person name="Achenbach L.A."/>
            <person name="Jung D.O."/>
            <person name="Madigan M.T."/>
        </authorList>
    </citation>
    <scope>NUCLEOTIDE SEQUENCE [LARGE SCALE GENOMIC DNA]</scope>
    <source>
        <strain evidence="1 2">2376</strain>
    </source>
</reference>
<name>A0A7Z0I0W1_9RHOB</name>
<dbReference type="EMBL" id="JACBXS010000027">
    <property type="protein sequence ID" value="NYS25886.1"/>
    <property type="molecule type" value="Genomic_DNA"/>
</dbReference>
<sequence length="116" mass="13190">MNLYHCMIDLKPNANPLAFAHALEQWMVDLAQAGCVESWRLFRRKLNLAGPGCADFLLEIEVTELAQLDAAFHYLGLAGHDSEKRYDQMHQMIDRAEFGLYRPFPDPAGTERLALV</sequence>
<evidence type="ECO:0000313" key="1">
    <source>
        <dbReference type="EMBL" id="NYS25886.1"/>
    </source>
</evidence>
<accession>A0A7Z0I0W1</accession>
<dbReference type="AlphaFoldDB" id="A0A7Z0I0W1"/>